<proteinExistence type="predicted"/>
<reference evidence="2 3" key="1">
    <citation type="submission" date="2018-06" db="EMBL/GenBank/DDBJ databases">
        <title>Comparative genomics reveals the genomic features of Rhizophagus irregularis, R. cerebriforme, R. diaphanum and Gigaspora rosea, and their symbiotic lifestyle signature.</title>
        <authorList>
            <person name="Morin E."/>
            <person name="San Clemente H."/>
            <person name="Chen E.C.H."/>
            <person name="De La Providencia I."/>
            <person name="Hainaut M."/>
            <person name="Kuo A."/>
            <person name="Kohler A."/>
            <person name="Murat C."/>
            <person name="Tang N."/>
            <person name="Roy S."/>
            <person name="Loubradou J."/>
            <person name="Henrissat B."/>
            <person name="Grigoriev I.V."/>
            <person name="Corradi N."/>
            <person name="Roux C."/>
            <person name="Martin F.M."/>
        </authorList>
    </citation>
    <scope>NUCLEOTIDE SEQUENCE [LARGE SCALE GENOMIC DNA]</scope>
    <source>
        <strain evidence="2 3">DAOM 227022</strain>
    </source>
</reference>
<feature type="region of interest" description="Disordered" evidence="1">
    <location>
        <begin position="30"/>
        <end position="55"/>
    </location>
</feature>
<evidence type="ECO:0000256" key="1">
    <source>
        <dbReference type="SAM" id="MobiDB-lite"/>
    </source>
</evidence>
<protein>
    <submittedName>
        <fullName evidence="2">Uncharacterized protein</fullName>
    </submittedName>
</protein>
<feature type="compositionally biased region" description="Basic and acidic residues" evidence="1">
    <location>
        <begin position="30"/>
        <end position="39"/>
    </location>
</feature>
<name>A0A397TBV5_9GLOM</name>
<feature type="non-terminal residue" evidence="2">
    <location>
        <position position="1"/>
    </location>
</feature>
<dbReference type="EMBL" id="QKYT01000062">
    <property type="protein sequence ID" value="RIA95372.1"/>
    <property type="molecule type" value="Genomic_DNA"/>
</dbReference>
<comment type="caution">
    <text evidence="2">The sequence shown here is derived from an EMBL/GenBank/DDBJ whole genome shotgun (WGS) entry which is preliminary data.</text>
</comment>
<dbReference type="AlphaFoldDB" id="A0A397TBV5"/>
<evidence type="ECO:0000313" key="3">
    <source>
        <dbReference type="Proteomes" id="UP000265703"/>
    </source>
</evidence>
<organism evidence="2 3">
    <name type="scientific">Glomus cerebriforme</name>
    <dbReference type="NCBI Taxonomy" id="658196"/>
    <lineage>
        <taxon>Eukaryota</taxon>
        <taxon>Fungi</taxon>
        <taxon>Fungi incertae sedis</taxon>
        <taxon>Mucoromycota</taxon>
        <taxon>Glomeromycotina</taxon>
        <taxon>Glomeromycetes</taxon>
        <taxon>Glomerales</taxon>
        <taxon>Glomeraceae</taxon>
        <taxon>Glomus</taxon>
    </lineage>
</organism>
<evidence type="ECO:0000313" key="2">
    <source>
        <dbReference type="EMBL" id="RIA95372.1"/>
    </source>
</evidence>
<accession>A0A397TBV5</accession>
<keyword evidence="3" id="KW-1185">Reference proteome</keyword>
<sequence length="55" mass="6302">PDAIYTSRKFTFKNLSKSINSSIITSLHLSDEENNKDSQDSQLVDIEIYPMKPQN</sequence>
<dbReference type="Proteomes" id="UP000265703">
    <property type="component" value="Unassembled WGS sequence"/>
</dbReference>
<gene>
    <name evidence="2" type="ORF">C1645_816751</name>
</gene>